<dbReference type="CDD" id="cd04280">
    <property type="entry name" value="ZnMc_astacin_like"/>
    <property type="match status" value="1"/>
</dbReference>
<keyword evidence="1" id="KW-0645">Protease</keyword>
<feature type="binding site" evidence="6">
    <location>
        <position position="154"/>
    </location>
    <ligand>
        <name>Zn(2+)</name>
        <dbReference type="ChEBI" id="CHEBI:29105"/>
        <note>catalytic</note>
    </ligand>
</feature>
<comment type="caution">
    <text evidence="8">The sequence shown here is derived from an EMBL/GenBank/DDBJ whole genome shotgun (WGS) entry which is preliminary data.</text>
</comment>
<reference evidence="8 9" key="1">
    <citation type="journal article" date="2024" name="Arch. Microbiol.">
        <title>Corallococcus caeni sp. nov., a novel myxobacterium isolated from activated sludge.</title>
        <authorList>
            <person name="Tomita S."/>
            <person name="Nakai R."/>
            <person name="Kuroda K."/>
            <person name="Kurashita H."/>
            <person name="Hatamoto M."/>
            <person name="Yamaguchi T."/>
            <person name="Narihiro T."/>
        </authorList>
    </citation>
    <scope>NUCLEOTIDE SEQUENCE [LARGE SCALE GENOMIC DNA]</scope>
    <source>
        <strain evidence="8 9">NO1</strain>
    </source>
</reference>
<gene>
    <name evidence="8" type="primary">legP</name>
    <name evidence="8" type="ORF">ASNO1_77860</name>
</gene>
<evidence type="ECO:0000256" key="5">
    <source>
        <dbReference type="ARBA" id="ARBA00023049"/>
    </source>
</evidence>
<dbReference type="SMART" id="SM00235">
    <property type="entry name" value="ZnMc"/>
    <property type="match status" value="1"/>
</dbReference>
<keyword evidence="9" id="KW-1185">Reference proteome</keyword>
<dbReference type="PANTHER" id="PTHR10127:SF780">
    <property type="entry name" value="METALLOENDOPEPTIDASE"/>
    <property type="match status" value="1"/>
</dbReference>
<dbReference type="PROSITE" id="PS51864">
    <property type="entry name" value="ASTACIN"/>
    <property type="match status" value="1"/>
</dbReference>
<comment type="cofactor">
    <cofactor evidence="6">
        <name>Zn(2+)</name>
        <dbReference type="ChEBI" id="CHEBI:29105"/>
    </cofactor>
    <text evidence="6">Binds 1 zinc ion per subunit.</text>
</comment>
<evidence type="ECO:0000256" key="6">
    <source>
        <dbReference type="PROSITE-ProRule" id="PRU01211"/>
    </source>
</evidence>
<proteinExistence type="predicted"/>
<evidence type="ECO:0000259" key="7">
    <source>
        <dbReference type="PROSITE" id="PS51864"/>
    </source>
</evidence>
<keyword evidence="2 6" id="KW-0479">Metal-binding</keyword>
<dbReference type="InterPro" id="IPR006026">
    <property type="entry name" value="Peptidase_Metallo"/>
</dbReference>
<sequence>MLLLSLALPTGVALAQEDAGTLVIEEGDILRPREDTPARGMAKAVSTPTRLWNYKDPANPKVVLVPYTLSSNLSTKAKAAINAAIADYTRLTCVRFVPRVNQPNYVQFFDGGGGQCYSHFGMRNDGMQKLSVGDYCDVKGVVLHGMNHTLGFSHEISRPDRDRYVTIEVNKVKREMLFYFTIDPQIDTQGLPYDYGSIMHYPRNAFSTDGSRTITTKDPKAQSTIGQRVGLSKLDIQKINKLYKCELPAPAP</sequence>
<evidence type="ECO:0000256" key="2">
    <source>
        <dbReference type="ARBA" id="ARBA00022723"/>
    </source>
</evidence>
<dbReference type="EMBL" id="BTTX01000014">
    <property type="protein sequence ID" value="GMU11532.1"/>
    <property type="molecule type" value="Genomic_DNA"/>
</dbReference>
<dbReference type="Gene3D" id="3.40.390.10">
    <property type="entry name" value="Collagenase (Catalytic Domain)"/>
    <property type="match status" value="1"/>
</dbReference>
<dbReference type="SUPFAM" id="SSF55486">
    <property type="entry name" value="Metalloproteases ('zincins'), catalytic domain"/>
    <property type="match status" value="1"/>
</dbReference>
<keyword evidence="4 6" id="KW-0862">Zinc</keyword>
<accession>A0ABQ6R5F2</accession>
<keyword evidence="3" id="KW-0378">Hydrolase</keyword>
<dbReference type="InterPro" id="IPR034035">
    <property type="entry name" value="Astacin-like_dom"/>
</dbReference>
<dbReference type="Pfam" id="PF01400">
    <property type="entry name" value="Astacin"/>
    <property type="match status" value="1"/>
</dbReference>
<dbReference type="InterPro" id="IPR001506">
    <property type="entry name" value="Peptidase_M12A"/>
</dbReference>
<evidence type="ECO:0000313" key="8">
    <source>
        <dbReference type="EMBL" id="GMU11532.1"/>
    </source>
</evidence>
<keyword evidence="5" id="KW-0482">Metalloprotease</keyword>
<feature type="domain" description="Peptidase M12A" evidence="7">
    <location>
        <begin position="43"/>
        <end position="246"/>
    </location>
</feature>
<evidence type="ECO:0000256" key="1">
    <source>
        <dbReference type="ARBA" id="ARBA00022670"/>
    </source>
</evidence>
<feature type="binding site" evidence="6">
    <location>
        <position position="144"/>
    </location>
    <ligand>
        <name>Zn(2+)</name>
        <dbReference type="ChEBI" id="CHEBI:29105"/>
        <note>catalytic</note>
    </ligand>
</feature>
<evidence type="ECO:0000256" key="3">
    <source>
        <dbReference type="ARBA" id="ARBA00022801"/>
    </source>
</evidence>
<evidence type="ECO:0000256" key="4">
    <source>
        <dbReference type="ARBA" id="ARBA00022833"/>
    </source>
</evidence>
<evidence type="ECO:0000313" key="9">
    <source>
        <dbReference type="Proteomes" id="UP001342631"/>
    </source>
</evidence>
<dbReference type="PRINTS" id="PR00480">
    <property type="entry name" value="ASTACIN"/>
</dbReference>
<dbReference type="InterPro" id="IPR024079">
    <property type="entry name" value="MetalloPept_cat_dom_sf"/>
</dbReference>
<feature type="binding site" evidence="6">
    <location>
        <position position="148"/>
    </location>
    <ligand>
        <name>Zn(2+)</name>
        <dbReference type="ChEBI" id="CHEBI:29105"/>
        <note>catalytic</note>
    </ligand>
</feature>
<dbReference type="Proteomes" id="UP001342631">
    <property type="component" value="Unassembled WGS sequence"/>
</dbReference>
<organism evidence="8 9">
    <name type="scientific">Corallococcus caeni</name>
    <dbReference type="NCBI Taxonomy" id="3082388"/>
    <lineage>
        <taxon>Bacteria</taxon>
        <taxon>Pseudomonadati</taxon>
        <taxon>Myxococcota</taxon>
        <taxon>Myxococcia</taxon>
        <taxon>Myxococcales</taxon>
        <taxon>Cystobacterineae</taxon>
        <taxon>Myxococcaceae</taxon>
        <taxon>Corallococcus</taxon>
    </lineage>
</organism>
<comment type="caution">
    <text evidence="6">Lacks conserved residue(s) required for the propagation of feature annotation.</text>
</comment>
<name>A0ABQ6R5F2_9BACT</name>
<protein>
    <submittedName>
        <fullName evidence="8">Dot/Icm T4SS effector LegP</fullName>
    </submittedName>
</protein>
<dbReference type="PANTHER" id="PTHR10127">
    <property type="entry name" value="DISCOIDIN, CUB, EGF, LAMININ , AND ZINC METALLOPROTEASE DOMAIN CONTAINING"/>
    <property type="match status" value="1"/>
</dbReference>